<dbReference type="GO" id="GO:0051287">
    <property type="term" value="F:NAD binding"/>
    <property type="evidence" value="ECO:0007669"/>
    <property type="project" value="InterPro"/>
</dbReference>
<accession>A0A2N3HJY3</accession>
<dbReference type="SUPFAM" id="SSF51735">
    <property type="entry name" value="NAD(P)-binding Rossmann-fold domains"/>
    <property type="match status" value="1"/>
</dbReference>
<evidence type="ECO:0000259" key="2">
    <source>
        <dbReference type="Pfam" id="PF03446"/>
    </source>
</evidence>
<dbReference type="SUPFAM" id="SSF48179">
    <property type="entry name" value="6-phosphogluconate dehydrogenase C-terminal domain-like"/>
    <property type="match status" value="1"/>
</dbReference>
<dbReference type="EMBL" id="PJEO01000028">
    <property type="protein sequence ID" value="PKQ45257.1"/>
    <property type="molecule type" value="Genomic_DNA"/>
</dbReference>
<feature type="domain" description="6-phosphogluconate dehydrogenase NADP-binding" evidence="2">
    <location>
        <begin position="3"/>
        <end position="105"/>
    </location>
</feature>
<dbReference type="Pfam" id="PF03446">
    <property type="entry name" value="NAD_binding_2"/>
    <property type="match status" value="1"/>
</dbReference>
<keyword evidence="4" id="KW-1185">Reference proteome</keyword>
<name>A0A2N3HJY3_9FLAO</name>
<comment type="similarity">
    <text evidence="1">Belongs to the HIBADH-related family.</text>
</comment>
<dbReference type="OrthoDB" id="9786703at2"/>
<dbReference type="InterPro" id="IPR008927">
    <property type="entry name" value="6-PGluconate_DH-like_C_sf"/>
</dbReference>
<dbReference type="InterPro" id="IPR002204">
    <property type="entry name" value="3-OH-isobutyrate_DH-rel_CS"/>
</dbReference>
<sequence>MEKIGFIGLGIMGRPMALHLLKGGHEVTVLQSSAAVNELLCAGAHVVYTPKEVAKDSDVIITCLPDSLEVETIVLGKDGIIEGISEGDLYIDMSTIAPATAIKLDGNFKPGLKIDLHKKDMKIALRTGKENNAPLPGSALVAKQMDFLIERGDGALDHSALSLLLQ</sequence>
<protein>
    <recommendedName>
        <fullName evidence="2">6-phosphogluconate dehydrogenase NADP-binding domain-containing protein</fullName>
    </recommendedName>
</protein>
<dbReference type="RefSeq" id="WP_106659471.1">
    <property type="nucleotide sequence ID" value="NZ_PJEO01000028.1"/>
</dbReference>
<dbReference type="GO" id="GO:0050661">
    <property type="term" value="F:NADP binding"/>
    <property type="evidence" value="ECO:0007669"/>
    <property type="project" value="InterPro"/>
</dbReference>
<dbReference type="Proteomes" id="UP000233435">
    <property type="component" value="Unassembled WGS sequence"/>
</dbReference>
<evidence type="ECO:0000256" key="1">
    <source>
        <dbReference type="ARBA" id="ARBA00009080"/>
    </source>
</evidence>
<evidence type="ECO:0000313" key="4">
    <source>
        <dbReference type="Proteomes" id="UP000233435"/>
    </source>
</evidence>
<dbReference type="Gene3D" id="3.40.50.720">
    <property type="entry name" value="NAD(P)-binding Rossmann-like Domain"/>
    <property type="match status" value="1"/>
</dbReference>
<dbReference type="PANTHER" id="PTHR43060">
    <property type="entry name" value="3-HYDROXYISOBUTYRATE DEHYDROGENASE-LIKE 1, MITOCHONDRIAL-RELATED"/>
    <property type="match status" value="1"/>
</dbReference>
<reference evidence="3 4" key="1">
    <citation type="submission" date="2017-12" db="EMBL/GenBank/DDBJ databases">
        <title>Confluentibacter flavum sp. nov., isolated from the saline lake.</title>
        <authorList>
            <person name="Yu L."/>
        </authorList>
    </citation>
    <scope>NUCLEOTIDE SEQUENCE [LARGE SCALE GENOMIC DNA]</scope>
    <source>
        <strain evidence="3 4">3B</strain>
    </source>
</reference>
<gene>
    <name evidence="3" type="ORF">CSW08_08535</name>
</gene>
<dbReference type="GO" id="GO:0016054">
    <property type="term" value="P:organic acid catabolic process"/>
    <property type="evidence" value="ECO:0007669"/>
    <property type="project" value="UniProtKB-ARBA"/>
</dbReference>
<dbReference type="PROSITE" id="PS00895">
    <property type="entry name" value="3_HYDROXYISOBUT_DH"/>
    <property type="match status" value="1"/>
</dbReference>
<dbReference type="PANTHER" id="PTHR43060:SF15">
    <property type="entry name" value="3-HYDROXYISOBUTYRATE DEHYDROGENASE-LIKE 1, MITOCHONDRIAL-RELATED"/>
    <property type="match status" value="1"/>
</dbReference>
<proteinExistence type="inferred from homology"/>
<dbReference type="AlphaFoldDB" id="A0A2N3HJY3"/>
<comment type="caution">
    <text evidence="3">The sequence shown here is derived from an EMBL/GenBank/DDBJ whole genome shotgun (WGS) entry which is preliminary data.</text>
</comment>
<evidence type="ECO:0000313" key="3">
    <source>
        <dbReference type="EMBL" id="PKQ45257.1"/>
    </source>
</evidence>
<dbReference type="GO" id="GO:0016491">
    <property type="term" value="F:oxidoreductase activity"/>
    <property type="evidence" value="ECO:0007669"/>
    <property type="project" value="InterPro"/>
</dbReference>
<dbReference type="InterPro" id="IPR006115">
    <property type="entry name" value="6PGDH_NADP-bd"/>
</dbReference>
<organism evidence="3 4">
    <name type="scientific">Confluentibacter flavum</name>
    <dbReference type="NCBI Taxonomy" id="1909700"/>
    <lineage>
        <taxon>Bacteria</taxon>
        <taxon>Pseudomonadati</taxon>
        <taxon>Bacteroidota</taxon>
        <taxon>Flavobacteriia</taxon>
        <taxon>Flavobacteriales</taxon>
        <taxon>Flavobacteriaceae</taxon>
        <taxon>Confluentibacter</taxon>
    </lineage>
</organism>
<dbReference type="InterPro" id="IPR036291">
    <property type="entry name" value="NAD(P)-bd_dom_sf"/>
</dbReference>